<accession>A0A6N7LZE9</accession>
<dbReference type="PANTHER" id="PTHR39338">
    <property type="entry name" value="BLL5662 PROTEIN-RELATED"/>
    <property type="match status" value="1"/>
</dbReference>
<evidence type="ECO:0000313" key="4">
    <source>
        <dbReference type="Proteomes" id="UP000469421"/>
    </source>
</evidence>
<feature type="coiled-coil region" evidence="1">
    <location>
        <begin position="111"/>
        <end position="138"/>
    </location>
</feature>
<keyword evidence="1" id="KW-0175">Coiled coil</keyword>
<dbReference type="EMBL" id="WIRE01000003">
    <property type="protein sequence ID" value="MQX54806.1"/>
    <property type="molecule type" value="Genomic_DNA"/>
</dbReference>
<feature type="region of interest" description="Disordered" evidence="2">
    <location>
        <begin position="70"/>
        <end position="91"/>
    </location>
</feature>
<sequence length="457" mass="51868">MLTRRLAEFVQALRGAGLRISPDEATVAMQAVALVGYESRQQFHDALSVSLLKEEQHRVAFEETFQRYFDQQGRQDSKAEAGPEDTATGMPEPVVQATQSGEGERANAALNDLLSASAEQLQQRMAEAAAAMDFTQMQVITQQGLYTRRLLMNMGMGAVDERVLQLSQGNAASEARADDLREWRARVREQAASLVRRQFLLHGAARGRELREQTMRQVAFRDLREFREVKTLVRKMARRLASAHQRRMKVSRRGQLDARRTLGRSIRHDGVPASLVWRQKPPHKSRVMVICDVSSSVSDAARFLLQFLYALNDVLPRVRSFAFASRFDEISDDFQRFPPDVAVGRVLDRLSGSGTDYGEMLESFLRLCERELDRHTTVIILGDARNNYLPERAELLGQVRRRVKQIWWLNPESRGQWNSGDAVMASYLPHCRVARRCGNLDDLERVVDGLLGSLRSD</sequence>
<dbReference type="SUPFAM" id="SSF53300">
    <property type="entry name" value="vWA-like"/>
    <property type="match status" value="1"/>
</dbReference>
<dbReference type="Pfam" id="PF05762">
    <property type="entry name" value="VWA_CoxE"/>
    <property type="match status" value="1"/>
</dbReference>
<dbReference type="PANTHER" id="PTHR39338:SF5">
    <property type="entry name" value="BLR6139 PROTEIN"/>
    <property type="match status" value="1"/>
</dbReference>
<evidence type="ECO:0000256" key="2">
    <source>
        <dbReference type="SAM" id="MobiDB-lite"/>
    </source>
</evidence>
<keyword evidence="4" id="KW-1185">Reference proteome</keyword>
<name>A0A6N7LZE9_9GAMM</name>
<protein>
    <submittedName>
        <fullName evidence="3">VWA domain-containing protein</fullName>
    </submittedName>
</protein>
<evidence type="ECO:0000313" key="3">
    <source>
        <dbReference type="EMBL" id="MQX54806.1"/>
    </source>
</evidence>
<evidence type="ECO:0000256" key="1">
    <source>
        <dbReference type="SAM" id="Coils"/>
    </source>
</evidence>
<dbReference type="AlphaFoldDB" id="A0A6N7LZE9"/>
<dbReference type="RefSeq" id="WP_153502359.1">
    <property type="nucleotide sequence ID" value="NZ_JBMZXE010000222.1"/>
</dbReference>
<dbReference type="InterPro" id="IPR036465">
    <property type="entry name" value="vWFA_dom_sf"/>
</dbReference>
<proteinExistence type="predicted"/>
<organism evidence="3 4">
    <name type="scientific">Alcanivorax sediminis</name>
    <dbReference type="NCBI Taxonomy" id="2663008"/>
    <lineage>
        <taxon>Bacteria</taxon>
        <taxon>Pseudomonadati</taxon>
        <taxon>Pseudomonadota</taxon>
        <taxon>Gammaproteobacteria</taxon>
        <taxon>Oceanospirillales</taxon>
        <taxon>Alcanivoracaceae</taxon>
        <taxon>Alcanivorax</taxon>
    </lineage>
</organism>
<gene>
    <name evidence="3" type="ORF">GFN93_16295</name>
</gene>
<reference evidence="3 4" key="1">
    <citation type="submission" date="2019-10" db="EMBL/GenBank/DDBJ databases">
        <title>Alcanivorax sp.PA15-N-34 draft genome sequence.</title>
        <authorList>
            <person name="Liao X."/>
            <person name="Shao Z."/>
        </authorList>
    </citation>
    <scope>NUCLEOTIDE SEQUENCE [LARGE SCALE GENOMIC DNA]</scope>
    <source>
        <strain evidence="3 4">PA15-N-34</strain>
    </source>
</reference>
<dbReference type="Proteomes" id="UP000469421">
    <property type="component" value="Unassembled WGS sequence"/>
</dbReference>
<dbReference type="InterPro" id="IPR008912">
    <property type="entry name" value="Uncharacterised_CoxE"/>
</dbReference>
<comment type="caution">
    <text evidence="3">The sequence shown here is derived from an EMBL/GenBank/DDBJ whole genome shotgun (WGS) entry which is preliminary data.</text>
</comment>